<sequence length="555" mass="60867">MLFKRISRSRLLLLLLFIAIHTIAITSVSADQAIGGQGPTIAELKKEGDTFVRSGKFAEAGRSYSQALELDPQSFNLQYLLATTQLHQGKHSQALASFSKLLELKPEFIQAHFQRAKILAKDGNLESAKKEVEEFLKGVKAKEKQGSEDVKLSQDKADALELSKSLNAAITHVKAARKALASKLYSRAVEEASQALNVAPNSVELRELRIKAHEGAGDLEEMIGDLSRLVRLQPSVQSHGVLLAQLNYFVLHDSQTASDYLRQCLRFDPESKVCKQLHRFIRQTEKEVTKAKNLADGERWRDVLKIVVGSGDDGLLGKFEAELAKVAPSLPAKFPPSTTSRLRLELHSLACKAYVKVSNLKGTKQHCPLVASLSQIGGDQDEWALVGLGEIAMKAENWEEAVRHFRNAFEKGGRSSQNVLDRLQKAERTLKVSKQKDYYKVLGVSRDADTKTIKKAFRKAAKVNHPDIGGSEEKMAAINEAYKVLSDDELRTRYDDGDDPNDPMGGQQGGPGGGFHHGHQGGFPGGGGNFHQFFKQGGGGGGGGGQQQFFFHDGF</sequence>
<evidence type="ECO:0000313" key="2">
    <source>
        <dbReference type="Proteomes" id="UP001227268"/>
    </source>
</evidence>
<accession>A0ACC2W0N1</accession>
<proteinExistence type="predicted"/>
<reference evidence="1" key="1">
    <citation type="submission" date="2023-04" db="EMBL/GenBank/DDBJ databases">
        <title>Draft Genome sequencing of Naganishia species isolated from polar environments using Oxford Nanopore Technology.</title>
        <authorList>
            <person name="Leo P."/>
            <person name="Venkateswaran K."/>
        </authorList>
    </citation>
    <scope>NUCLEOTIDE SEQUENCE</scope>
    <source>
        <strain evidence="1">MNA-CCFEE 5423</strain>
    </source>
</reference>
<gene>
    <name evidence="1" type="ORF">QFC21_002150</name>
</gene>
<keyword evidence="2" id="KW-1185">Reference proteome</keyword>
<dbReference type="EMBL" id="JASBWT010000005">
    <property type="protein sequence ID" value="KAJ9104652.1"/>
    <property type="molecule type" value="Genomic_DNA"/>
</dbReference>
<comment type="caution">
    <text evidence="1">The sequence shown here is derived from an EMBL/GenBank/DDBJ whole genome shotgun (WGS) entry which is preliminary data.</text>
</comment>
<evidence type="ECO:0000313" key="1">
    <source>
        <dbReference type="EMBL" id="KAJ9104652.1"/>
    </source>
</evidence>
<dbReference type="Proteomes" id="UP001227268">
    <property type="component" value="Unassembled WGS sequence"/>
</dbReference>
<name>A0ACC2W0N1_9TREE</name>
<protein>
    <submittedName>
        <fullName evidence="1">Uncharacterized protein</fullName>
    </submittedName>
</protein>
<organism evidence="1 2">
    <name type="scientific">Naganishia friedmannii</name>
    <dbReference type="NCBI Taxonomy" id="89922"/>
    <lineage>
        <taxon>Eukaryota</taxon>
        <taxon>Fungi</taxon>
        <taxon>Dikarya</taxon>
        <taxon>Basidiomycota</taxon>
        <taxon>Agaricomycotina</taxon>
        <taxon>Tremellomycetes</taxon>
        <taxon>Filobasidiales</taxon>
        <taxon>Filobasidiaceae</taxon>
        <taxon>Naganishia</taxon>
    </lineage>
</organism>